<dbReference type="PANTHER" id="PTHR43503:SF2">
    <property type="entry name" value="NEGATIVE REGULATOR OF SPORULATION MDS3-RELATED"/>
    <property type="match status" value="1"/>
</dbReference>
<feature type="compositionally biased region" description="Polar residues" evidence="3">
    <location>
        <begin position="1240"/>
        <end position="1253"/>
    </location>
</feature>
<dbReference type="PANTHER" id="PTHR43503">
    <property type="entry name" value="MCG48959-RELATED"/>
    <property type="match status" value="1"/>
</dbReference>
<evidence type="ECO:0000313" key="5">
    <source>
        <dbReference type="EMBL" id="CAR23321.1"/>
    </source>
</evidence>
<feature type="region of interest" description="Disordered" evidence="3">
    <location>
        <begin position="716"/>
        <end position="737"/>
    </location>
</feature>
<dbReference type="KEGG" id="lth:KLTH0E06380g"/>
<feature type="region of interest" description="Disordered" evidence="3">
    <location>
        <begin position="1547"/>
        <end position="1577"/>
    </location>
</feature>
<feature type="compositionally biased region" description="Polar residues" evidence="3">
    <location>
        <begin position="1480"/>
        <end position="1499"/>
    </location>
</feature>
<feature type="region of interest" description="Disordered" evidence="3">
    <location>
        <begin position="1423"/>
        <end position="1523"/>
    </location>
</feature>
<feature type="compositionally biased region" description="Polar residues" evidence="3">
    <location>
        <begin position="564"/>
        <end position="603"/>
    </location>
</feature>
<feature type="region of interest" description="Disordered" evidence="3">
    <location>
        <begin position="1240"/>
        <end position="1331"/>
    </location>
</feature>
<dbReference type="SUPFAM" id="SSF117281">
    <property type="entry name" value="Kelch motif"/>
    <property type="match status" value="1"/>
</dbReference>
<feature type="compositionally biased region" description="Low complexity" evidence="3">
    <location>
        <begin position="1286"/>
        <end position="1297"/>
    </location>
</feature>
<keyword evidence="6" id="KW-1185">Reference proteome</keyword>
<evidence type="ECO:0000313" key="6">
    <source>
        <dbReference type="Proteomes" id="UP000002036"/>
    </source>
</evidence>
<feature type="compositionally biased region" description="Basic and acidic residues" evidence="3">
    <location>
        <begin position="720"/>
        <end position="729"/>
    </location>
</feature>
<feature type="region of interest" description="Disordered" evidence="3">
    <location>
        <begin position="621"/>
        <end position="655"/>
    </location>
</feature>
<reference evidence="5 6" key="1">
    <citation type="journal article" date="2009" name="Genome Res.">
        <title>Comparative genomics of protoploid Saccharomycetaceae.</title>
        <authorList>
            <consortium name="The Genolevures Consortium"/>
            <person name="Souciet J.-L."/>
            <person name="Dujon B."/>
            <person name="Gaillardin C."/>
            <person name="Johnston M."/>
            <person name="Baret P.V."/>
            <person name="Cliften P."/>
            <person name="Sherman D.J."/>
            <person name="Weissenbach J."/>
            <person name="Westhof E."/>
            <person name="Wincker P."/>
            <person name="Jubin C."/>
            <person name="Poulain J."/>
            <person name="Barbe V."/>
            <person name="Segurens B."/>
            <person name="Artiguenave F."/>
            <person name="Anthouard V."/>
            <person name="Vacherie B."/>
            <person name="Val M.-E."/>
            <person name="Fulton R.S."/>
            <person name="Minx P."/>
            <person name="Wilson R."/>
            <person name="Durrens P."/>
            <person name="Jean G."/>
            <person name="Marck C."/>
            <person name="Martin T."/>
            <person name="Nikolski M."/>
            <person name="Rolland T."/>
            <person name="Seret M.-L."/>
            <person name="Casaregola S."/>
            <person name="Despons L."/>
            <person name="Fairhead C."/>
            <person name="Fischer G."/>
            <person name="Lafontaine I."/>
            <person name="Leh V."/>
            <person name="Lemaire M."/>
            <person name="de Montigny J."/>
            <person name="Neuveglise C."/>
            <person name="Thierry A."/>
            <person name="Blanc-Lenfle I."/>
            <person name="Bleykasten C."/>
            <person name="Diffels J."/>
            <person name="Fritsch E."/>
            <person name="Frangeul L."/>
            <person name="Goeffon A."/>
            <person name="Jauniaux N."/>
            <person name="Kachouri-Lafond R."/>
            <person name="Payen C."/>
            <person name="Potier S."/>
            <person name="Pribylova L."/>
            <person name="Ozanne C."/>
            <person name="Richard G.-F."/>
            <person name="Sacerdot C."/>
            <person name="Straub M.-L."/>
            <person name="Talla E."/>
        </authorList>
    </citation>
    <scope>NUCLEOTIDE SEQUENCE [LARGE SCALE GENOMIC DNA]</scope>
    <source>
        <strain evidence="6">ATCC 56472 / CBS 6340 / NRRL Y-8284</strain>
    </source>
</reference>
<dbReference type="GeneID" id="8291912"/>
<dbReference type="Proteomes" id="UP000002036">
    <property type="component" value="Chromosome E"/>
</dbReference>
<evidence type="ECO:0000256" key="2">
    <source>
        <dbReference type="ARBA" id="ARBA00022737"/>
    </source>
</evidence>
<dbReference type="HOGENOM" id="CLU_252311_0_0_1"/>
<dbReference type="RefSeq" id="XP_002553758.1">
    <property type="nucleotide sequence ID" value="XM_002553712.1"/>
</dbReference>
<dbReference type="eggNOG" id="ENOG502QSQ9">
    <property type="taxonomic scope" value="Eukaryota"/>
</dbReference>
<proteinExistence type="predicted"/>
<feature type="domain" description="Attractin/MKLN-like beta-propeller" evidence="4">
    <location>
        <begin position="131"/>
        <end position="244"/>
    </location>
</feature>
<dbReference type="GO" id="GO:0005739">
    <property type="term" value="C:mitochondrion"/>
    <property type="evidence" value="ECO:0007669"/>
    <property type="project" value="TreeGrafter"/>
</dbReference>
<dbReference type="GO" id="GO:0045454">
    <property type="term" value="P:cell redox homeostasis"/>
    <property type="evidence" value="ECO:0007669"/>
    <property type="project" value="TreeGrafter"/>
</dbReference>
<dbReference type="Gene3D" id="2.120.10.80">
    <property type="entry name" value="Kelch-type beta propeller"/>
    <property type="match status" value="1"/>
</dbReference>
<protein>
    <submittedName>
        <fullName evidence="5">KLTH0E06380p</fullName>
    </submittedName>
</protein>
<sequence length="1577" mass="173225">MSPLLPSPVTSHTLKLPELDPQSQVSLSECEKKARTLSCRTGSAVVLARSAIFVNGGFTIPLDLAEVNSISIQKELILYFSRESKSPDSFQNLSEWISTETFFLDLISRTWERVITEEGTSPIVEGSENNKSAVMRERVFHSICHHDGHLYIFGGLVVSSQSDYELIASNELWSLDLETKTWLRLSSDPSITRRFNHSMHLVPGNDESEDTRIYIVGGLNKFDRPVHVVDCFNLTQQRWEFADDEPDHGNRPEIITNINGQNTHLVKNSGFSLLLRDQISDEPSIAMYNPSDDGSGDIVNPFVAQPLVPGSRGQRMMSFQGYSSSEKQSFEVPFNLQHASGDYFGYNIILSGFHPDVQPENFRCFTYNIPTGKWTEINTMSDDPSGATPRLWQLFVWHSHHKVVFLGTRGKGNHLPSVQKFDTLLCIALPMINVFHKAMHYAQGTRGKSAASSEQLTLGHEGFEGYSRYSAPPLEITTIGSVFPSHAMALGKDSLEFYGQHLSDFEIVTEDGDSVRVPMYLLRKRWGRYFDEVLSQGYVKAIKDFENQNRHNEFAKLSYDSSHHNVSTPTTQHFGSTGSKDAPGTSLNGSFDAGNSKTEQVQVSQPLYPLVSRKSSPLFFANKSSQNDKAEKNDNGTADSRNAPAMHHSKSDSSAICSANTLSQYSKDAQDTVKADSQTSQNSNKTTSSSGGMVFRLPFQEASNTTFSTLVPHASMLDSGRSDGGDRHLGQYNRRRSSASTSLLFDVGGQNSRRASHPAVFNSDERFAIPGILQQSQSPFCSRKASVTSQNSSISYVSSTSDRMGNPAYRHMSQDSGTTNSTFNSVGSQIPPPQPMPMEPVPIPPQSHLEISNCPPSAKNSPFSSRRSSLYHELLRPGLASSVSQSIIGVQGNSGLESGPLYEPDPHSIHKRSMDRQLLEDNLIDVELEGNFGNVSQRYTATRCPKASREDSYGNTSVHVEGGRPSYFSTADSNCSVTGTITNELEPLLLPRSLYMPWPTSTIRSFTEFFYTGQVNGKWLLSPVALNLLVMAKLYEIPLLYDLMSEVFYSILGRKGESLLTTAEAMRHVFVSSFLAKHEGNEETVKQLKENFVYQEILDIEDSLRSIDNGHFNTHLLRDLTRLGSTSSSESGEKITSREGKDGTSLNVPILFAGGPRGSHNSVGSVGLPPNLALSPFKGAQPNISQPHKKSSLSKDVTADQPERVNLEGVNGTKTVTLERTEKTNQENKAEKIEQMKLSNMSQNESSALSNQVAGIKSPTGGCEGEAEKEPEYNMKQGENNKTLEDSTSSSESGDISAGFGLASTSKIEKKLRRRDSEKSIDPLSKLSDSRNSSLKNVIPYFKQGEKYFKTDNSPRNVDTLTLDNMASPNALPPVDYVIELIHETASLVHDVRLIVRCISVIKLSKALKSLKQQLDHEFASLSEEFRRAETPTDTTPRSPGPGLKSDGAPTLTPTTSVDKITKTTSNISLAKKISKPGTPESNARNPNTEVASRFTVSDPNLADKSDTASINTKNSKASSKQARIKKVNSHLAGSGLTGAALFMSGSFAPTPSKPKKESSSNNLSAMGGIPFFGKRK</sequence>
<dbReference type="EMBL" id="CU928169">
    <property type="protein sequence ID" value="CAR23321.1"/>
    <property type="molecule type" value="Genomic_DNA"/>
</dbReference>
<feature type="compositionally biased region" description="Low complexity" evidence="3">
    <location>
        <begin position="677"/>
        <end position="690"/>
    </location>
</feature>
<keyword evidence="1" id="KW-0880">Kelch repeat</keyword>
<feature type="compositionally biased region" description="Basic and acidic residues" evidence="3">
    <location>
        <begin position="1131"/>
        <end position="1142"/>
    </location>
</feature>
<feature type="compositionally biased region" description="Polar residues" evidence="3">
    <location>
        <begin position="1452"/>
        <end position="1469"/>
    </location>
</feature>
<dbReference type="OMA" id="WQSHHKV"/>
<feature type="region of interest" description="Disordered" evidence="3">
    <location>
        <begin position="668"/>
        <end position="692"/>
    </location>
</feature>
<dbReference type="Pfam" id="PF24981">
    <property type="entry name" value="Beta-prop_ATRN-LZTR1"/>
    <property type="match status" value="1"/>
</dbReference>
<evidence type="ECO:0000256" key="3">
    <source>
        <dbReference type="SAM" id="MobiDB-lite"/>
    </source>
</evidence>
<dbReference type="InterPro" id="IPR015915">
    <property type="entry name" value="Kelch-typ_b-propeller"/>
</dbReference>
<dbReference type="OrthoDB" id="10001928at2759"/>
<name>C5DHR0_LACTC</name>
<feature type="region of interest" description="Disordered" evidence="3">
    <location>
        <begin position="1177"/>
        <end position="1198"/>
    </location>
</feature>
<dbReference type="FunCoup" id="C5DHR0">
    <property type="interactions" value="339"/>
</dbReference>
<gene>
    <name evidence="5" type="ordered locus">KLTH0E06380g</name>
</gene>
<evidence type="ECO:0000259" key="4">
    <source>
        <dbReference type="Pfam" id="PF24981"/>
    </source>
</evidence>
<feature type="region of interest" description="Disordered" evidence="3">
    <location>
        <begin position="560"/>
        <end position="603"/>
    </location>
</feature>
<accession>C5DHR0</accession>
<dbReference type="InterPro" id="IPR056737">
    <property type="entry name" value="Beta-prop_ATRN-MKLN-like"/>
</dbReference>
<feature type="compositionally biased region" description="Polar residues" evidence="3">
    <location>
        <begin position="1508"/>
        <end position="1522"/>
    </location>
</feature>
<organism evidence="5 6">
    <name type="scientific">Lachancea thermotolerans (strain ATCC 56472 / CBS 6340 / NRRL Y-8284)</name>
    <name type="common">Yeast</name>
    <name type="synonym">Kluyveromyces thermotolerans</name>
    <dbReference type="NCBI Taxonomy" id="559295"/>
    <lineage>
        <taxon>Eukaryota</taxon>
        <taxon>Fungi</taxon>
        <taxon>Dikarya</taxon>
        <taxon>Ascomycota</taxon>
        <taxon>Saccharomycotina</taxon>
        <taxon>Saccharomycetes</taxon>
        <taxon>Saccharomycetales</taxon>
        <taxon>Saccharomycetaceae</taxon>
        <taxon>Lachancea</taxon>
    </lineage>
</organism>
<evidence type="ECO:0000256" key="1">
    <source>
        <dbReference type="ARBA" id="ARBA00022441"/>
    </source>
</evidence>
<dbReference type="InParanoid" id="C5DHR0"/>
<keyword evidence="2" id="KW-0677">Repeat</keyword>
<dbReference type="STRING" id="559295.C5DHR0"/>
<dbReference type="GO" id="GO:0005829">
    <property type="term" value="C:cytosol"/>
    <property type="evidence" value="ECO:0007669"/>
    <property type="project" value="TreeGrafter"/>
</dbReference>
<feature type="region of interest" description="Disordered" evidence="3">
    <location>
        <begin position="1124"/>
        <end position="1147"/>
    </location>
</feature>